<dbReference type="GO" id="GO:0005524">
    <property type="term" value="F:ATP binding"/>
    <property type="evidence" value="ECO:0007669"/>
    <property type="project" value="UniProtKB-KW"/>
</dbReference>
<evidence type="ECO:0000259" key="6">
    <source>
        <dbReference type="PROSITE" id="PS50893"/>
    </source>
</evidence>
<keyword evidence="3" id="KW-0547">Nucleotide-binding</keyword>
<dbReference type="GO" id="GO:0015658">
    <property type="term" value="F:branched-chain amino acid transmembrane transporter activity"/>
    <property type="evidence" value="ECO:0007669"/>
    <property type="project" value="TreeGrafter"/>
</dbReference>
<comment type="caution">
    <text evidence="7">The sequence shown here is derived from an EMBL/GenBank/DDBJ whole genome shotgun (WGS) entry which is preliminary data.</text>
</comment>
<dbReference type="Pfam" id="PF00005">
    <property type="entry name" value="ABC_tran"/>
    <property type="match status" value="1"/>
</dbReference>
<dbReference type="PANTHER" id="PTHR43820">
    <property type="entry name" value="HIGH-AFFINITY BRANCHED-CHAIN AMINO ACID TRANSPORT ATP-BINDING PROTEIN LIVF"/>
    <property type="match status" value="1"/>
</dbReference>
<dbReference type="OrthoDB" id="9776369at2"/>
<evidence type="ECO:0000256" key="2">
    <source>
        <dbReference type="ARBA" id="ARBA00022448"/>
    </source>
</evidence>
<dbReference type="PROSITE" id="PS50893">
    <property type="entry name" value="ABC_TRANSPORTER_2"/>
    <property type="match status" value="1"/>
</dbReference>
<keyword evidence="4 7" id="KW-0067">ATP-binding</keyword>
<keyword evidence="5" id="KW-0029">Amino-acid transport</keyword>
<dbReference type="RefSeq" id="WP_139623465.1">
    <property type="nucleotide sequence ID" value="NZ_VDMP01000025.1"/>
</dbReference>
<dbReference type="PANTHER" id="PTHR43820:SF4">
    <property type="entry name" value="HIGH-AFFINITY BRANCHED-CHAIN AMINO ACID TRANSPORT ATP-BINDING PROTEIN LIVF"/>
    <property type="match status" value="1"/>
</dbReference>
<feature type="domain" description="ABC transporter" evidence="6">
    <location>
        <begin position="2"/>
        <end position="234"/>
    </location>
</feature>
<sequence>MLEVRDLVVNYGEAAALRGVDMTVRSGETVSLIGANGAGKSTLVKALMGMQPVTSGSVLLDGEDISRRQASDRPKLGMAIVPEGRRLFKDMSVKDNLRLGLHDAAARRRGADGLDLAYDLFPILRKRSRQLCGTMSGGEQQMVALGRALVSRPRLLILDEPSLGLAPIVVAQVFEVIEAVVAQDVTVLLAEQNMHRALSLSDRGYVLADGSVVLEGTGTELLQSDRVRTAYLGES</sequence>
<proteinExistence type="inferred from homology"/>
<comment type="similarity">
    <text evidence="1">Belongs to the ABC transporter superfamily.</text>
</comment>
<evidence type="ECO:0000313" key="7">
    <source>
        <dbReference type="EMBL" id="TNM38351.1"/>
    </source>
</evidence>
<dbReference type="InterPro" id="IPR003593">
    <property type="entry name" value="AAA+_ATPase"/>
</dbReference>
<gene>
    <name evidence="7" type="ORF">FHP29_13865</name>
</gene>
<name>A0A5C4VRC8_9ACTN</name>
<dbReference type="SUPFAM" id="SSF52540">
    <property type="entry name" value="P-loop containing nucleoside triphosphate hydrolases"/>
    <property type="match status" value="1"/>
</dbReference>
<protein>
    <submittedName>
        <fullName evidence="7">ABC transporter ATP-binding protein</fullName>
    </submittedName>
</protein>
<dbReference type="InterPro" id="IPR052156">
    <property type="entry name" value="BCAA_Transport_ATP-bd_LivF"/>
</dbReference>
<organism evidence="7 8">
    <name type="scientific">Nocardioides albidus</name>
    <dbReference type="NCBI Taxonomy" id="1517589"/>
    <lineage>
        <taxon>Bacteria</taxon>
        <taxon>Bacillati</taxon>
        <taxon>Actinomycetota</taxon>
        <taxon>Actinomycetes</taxon>
        <taxon>Propionibacteriales</taxon>
        <taxon>Nocardioidaceae</taxon>
        <taxon>Nocardioides</taxon>
    </lineage>
</organism>
<dbReference type="CDD" id="cd03224">
    <property type="entry name" value="ABC_TM1139_LivF_branched"/>
    <property type="match status" value="1"/>
</dbReference>
<evidence type="ECO:0000313" key="8">
    <source>
        <dbReference type="Proteomes" id="UP000313231"/>
    </source>
</evidence>
<dbReference type="Proteomes" id="UP000313231">
    <property type="component" value="Unassembled WGS sequence"/>
</dbReference>
<dbReference type="GO" id="GO:0016887">
    <property type="term" value="F:ATP hydrolysis activity"/>
    <property type="evidence" value="ECO:0007669"/>
    <property type="project" value="InterPro"/>
</dbReference>
<dbReference type="Gene3D" id="3.40.50.300">
    <property type="entry name" value="P-loop containing nucleotide triphosphate hydrolases"/>
    <property type="match status" value="1"/>
</dbReference>
<dbReference type="InterPro" id="IPR017871">
    <property type="entry name" value="ABC_transporter-like_CS"/>
</dbReference>
<keyword evidence="2" id="KW-0813">Transport</keyword>
<evidence type="ECO:0000256" key="3">
    <source>
        <dbReference type="ARBA" id="ARBA00022741"/>
    </source>
</evidence>
<evidence type="ECO:0000256" key="4">
    <source>
        <dbReference type="ARBA" id="ARBA00022840"/>
    </source>
</evidence>
<accession>A0A5C4VRC8</accession>
<dbReference type="InterPro" id="IPR027417">
    <property type="entry name" value="P-loop_NTPase"/>
</dbReference>
<dbReference type="GO" id="GO:0015807">
    <property type="term" value="P:L-amino acid transport"/>
    <property type="evidence" value="ECO:0007669"/>
    <property type="project" value="TreeGrafter"/>
</dbReference>
<dbReference type="AlphaFoldDB" id="A0A5C4VRC8"/>
<dbReference type="PROSITE" id="PS00211">
    <property type="entry name" value="ABC_TRANSPORTER_1"/>
    <property type="match status" value="1"/>
</dbReference>
<keyword evidence="8" id="KW-1185">Reference proteome</keyword>
<reference evidence="7 8" key="1">
    <citation type="journal article" date="2016" name="Int. J. Syst. Evol. Microbiol.">
        <title>Nocardioides albidus sp. nov., an actinobacterium isolated from garden soil.</title>
        <authorList>
            <person name="Singh H."/>
            <person name="Du J."/>
            <person name="Trinh H."/>
            <person name="Won K."/>
            <person name="Yang J.E."/>
            <person name="Yin C."/>
            <person name="Kook M."/>
            <person name="Yi T.H."/>
        </authorList>
    </citation>
    <scope>NUCLEOTIDE SEQUENCE [LARGE SCALE GENOMIC DNA]</scope>
    <source>
        <strain evidence="7 8">CCTCC AB 2015297</strain>
    </source>
</reference>
<evidence type="ECO:0000256" key="1">
    <source>
        <dbReference type="ARBA" id="ARBA00005417"/>
    </source>
</evidence>
<dbReference type="SMART" id="SM00382">
    <property type="entry name" value="AAA"/>
    <property type="match status" value="1"/>
</dbReference>
<dbReference type="EMBL" id="VDMP01000025">
    <property type="protein sequence ID" value="TNM38351.1"/>
    <property type="molecule type" value="Genomic_DNA"/>
</dbReference>
<evidence type="ECO:0000256" key="5">
    <source>
        <dbReference type="ARBA" id="ARBA00022970"/>
    </source>
</evidence>
<dbReference type="InterPro" id="IPR003439">
    <property type="entry name" value="ABC_transporter-like_ATP-bd"/>
</dbReference>